<dbReference type="Gene3D" id="2.170.150.40">
    <property type="entry name" value="Domain of unknown function (DUF427)"/>
    <property type="match status" value="1"/>
</dbReference>
<dbReference type="OrthoDB" id="285364at2"/>
<keyword evidence="3" id="KW-1185">Reference proteome</keyword>
<evidence type="ECO:0000313" key="3">
    <source>
        <dbReference type="Proteomes" id="UP000301309"/>
    </source>
</evidence>
<dbReference type="Proteomes" id="UP000301309">
    <property type="component" value="Unassembled WGS sequence"/>
</dbReference>
<comment type="caution">
    <text evidence="2">The sequence shown here is derived from an EMBL/GenBank/DDBJ whole genome shotgun (WGS) entry which is preliminary data.</text>
</comment>
<name>A0A4D4L0C6_STRVO</name>
<dbReference type="InterPro" id="IPR007361">
    <property type="entry name" value="DUF427"/>
</dbReference>
<feature type="domain" description="DUF427" evidence="1">
    <location>
        <begin position="27"/>
        <end position="116"/>
    </location>
</feature>
<dbReference type="PANTHER" id="PTHR34310">
    <property type="entry name" value="DUF427 DOMAIN PROTEIN (AFU_ORTHOLOGUE AFUA_3G02220)"/>
    <property type="match status" value="1"/>
</dbReference>
<evidence type="ECO:0000259" key="1">
    <source>
        <dbReference type="Pfam" id="PF04248"/>
    </source>
</evidence>
<dbReference type="AlphaFoldDB" id="A0A4D4L0C6"/>
<dbReference type="Pfam" id="PF04248">
    <property type="entry name" value="NTP_transf_9"/>
    <property type="match status" value="1"/>
</dbReference>
<gene>
    <name evidence="2" type="ORF">SVIO_026810</name>
</gene>
<sequence length="168" mass="18536">MSREKRIPGPDHPIEVVENSRLIRVVARDGGRLIAETTSAVTLTEAGYPPVHYIPLADVDQTLLERTESHTYCPYKGEASYYGLTTAEKKIEDAVWFYEEPFEAVGAIAGRVAFYPSTLRSPPRPSPTDGPARGWSGFPLDTPLRLCARPDTHRPASACARGGQKWPN</sequence>
<proteinExistence type="predicted"/>
<reference evidence="2 3" key="1">
    <citation type="journal article" date="2020" name="Int. J. Syst. Evol. Microbiol.">
        <title>Reclassification of Streptomyces castelarensis and Streptomyces sporoclivatus as later heterotypic synonyms of Streptomyces antimycoticus.</title>
        <authorList>
            <person name="Komaki H."/>
            <person name="Tamura T."/>
        </authorList>
    </citation>
    <scope>NUCLEOTIDE SEQUENCE [LARGE SCALE GENOMIC DNA]</scope>
    <source>
        <strain evidence="2 3">NBRC 13459</strain>
    </source>
</reference>
<organism evidence="2 3">
    <name type="scientific">Streptomyces violaceusniger</name>
    <dbReference type="NCBI Taxonomy" id="68280"/>
    <lineage>
        <taxon>Bacteria</taxon>
        <taxon>Bacillati</taxon>
        <taxon>Actinomycetota</taxon>
        <taxon>Actinomycetes</taxon>
        <taxon>Kitasatosporales</taxon>
        <taxon>Streptomycetaceae</taxon>
        <taxon>Streptomyces</taxon>
        <taxon>Streptomyces violaceusniger group</taxon>
    </lineage>
</organism>
<evidence type="ECO:0000313" key="2">
    <source>
        <dbReference type="EMBL" id="GDY52058.1"/>
    </source>
</evidence>
<dbReference type="EMBL" id="BJHW01000001">
    <property type="protein sequence ID" value="GDY52058.1"/>
    <property type="molecule type" value="Genomic_DNA"/>
</dbReference>
<accession>A0A4D4L0C6</accession>
<protein>
    <recommendedName>
        <fullName evidence="1">DUF427 domain-containing protein</fullName>
    </recommendedName>
</protein>
<dbReference type="InterPro" id="IPR038694">
    <property type="entry name" value="DUF427_sf"/>
</dbReference>
<dbReference type="PANTHER" id="PTHR34310:SF9">
    <property type="entry name" value="BLR5716 PROTEIN"/>
    <property type="match status" value="1"/>
</dbReference>